<evidence type="ECO:0000313" key="4">
    <source>
        <dbReference type="Proteomes" id="UP000579647"/>
    </source>
</evidence>
<sequence length="167" mass="17500">MRRVVCAALVVALAGCAAPEAEPEQTEASTPLAAPSNPGPSPQEEAVEAYRSMWGVVVEGSHEGSVAHPDLEKYASGQALELVTAMLQGIEATGEPVLTPHAVIVESGADSTEVSIEDCIDSSQWLVSDGSEGSPQGERKRPVEAIVLDQGDGWRVDDLWLGEYGSC</sequence>
<dbReference type="RefSeq" id="WP_184365733.1">
    <property type="nucleotide sequence ID" value="NZ_BAAAKM010000031.1"/>
</dbReference>
<proteinExistence type="predicted"/>
<keyword evidence="2" id="KW-0732">Signal</keyword>
<accession>A0A840WKM9</accession>
<organism evidence="3 4">
    <name type="scientific">Nocardiopsis metallicus</name>
    <dbReference type="NCBI Taxonomy" id="179819"/>
    <lineage>
        <taxon>Bacteria</taxon>
        <taxon>Bacillati</taxon>
        <taxon>Actinomycetota</taxon>
        <taxon>Actinomycetes</taxon>
        <taxon>Streptosporangiales</taxon>
        <taxon>Nocardiopsidaceae</taxon>
        <taxon>Nocardiopsis</taxon>
    </lineage>
</organism>
<feature type="signal peptide" evidence="2">
    <location>
        <begin position="1"/>
        <end position="17"/>
    </location>
</feature>
<comment type="caution">
    <text evidence="3">The sequence shown here is derived from an EMBL/GenBank/DDBJ whole genome shotgun (WGS) entry which is preliminary data.</text>
</comment>
<reference evidence="3 4" key="1">
    <citation type="submission" date="2020-08" db="EMBL/GenBank/DDBJ databases">
        <title>Sequencing the genomes of 1000 actinobacteria strains.</title>
        <authorList>
            <person name="Klenk H.-P."/>
        </authorList>
    </citation>
    <scope>NUCLEOTIDE SEQUENCE [LARGE SCALE GENOMIC DNA]</scope>
    <source>
        <strain evidence="3 4">DSM 44598</strain>
    </source>
</reference>
<dbReference type="Proteomes" id="UP000579647">
    <property type="component" value="Unassembled WGS sequence"/>
</dbReference>
<feature type="region of interest" description="Disordered" evidence="1">
    <location>
        <begin position="19"/>
        <end position="46"/>
    </location>
</feature>
<dbReference type="EMBL" id="JACHDO010000001">
    <property type="protein sequence ID" value="MBB5492217.1"/>
    <property type="molecule type" value="Genomic_DNA"/>
</dbReference>
<dbReference type="AlphaFoldDB" id="A0A840WKM9"/>
<dbReference type="PROSITE" id="PS51257">
    <property type="entry name" value="PROKAR_LIPOPROTEIN"/>
    <property type="match status" value="1"/>
</dbReference>
<protein>
    <recommendedName>
        <fullName evidence="5">Lipoprotein</fullName>
    </recommendedName>
</protein>
<name>A0A840WKM9_9ACTN</name>
<feature type="compositionally biased region" description="Low complexity" evidence="1">
    <location>
        <begin position="19"/>
        <end position="31"/>
    </location>
</feature>
<evidence type="ECO:0000313" key="3">
    <source>
        <dbReference type="EMBL" id="MBB5492217.1"/>
    </source>
</evidence>
<evidence type="ECO:0000256" key="2">
    <source>
        <dbReference type="SAM" id="SignalP"/>
    </source>
</evidence>
<evidence type="ECO:0000256" key="1">
    <source>
        <dbReference type="SAM" id="MobiDB-lite"/>
    </source>
</evidence>
<gene>
    <name evidence="3" type="ORF">HNR07_003354</name>
</gene>
<keyword evidence="4" id="KW-1185">Reference proteome</keyword>
<evidence type="ECO:0008006" key="5">
    <source>
        <dbReference type="Google" id="ProtNLM"/>
    </source>
</evidence>
<feature type="chain" id="PRO_5038977217" description="Lipoprotein" evidence="2">
    <location>
        <begin position="18"/>
        <end position="167"/>
    </location>
</feature>